<dbReference type="AlphaFoldDB" id="A0A5D6UX81"/>
<feature type="compositionally biased region" description="Low complexity" evidence="1">
    <location>
        <begin position="465"/>
        <end position="476"/>
    </location>
</feature>
<dbReference type="RefSeq" id="WP_149072058.1">
    <property type="nucleotide sequence ID" value="NZ_VTHL01000019.1"/>
</dbReference>
<accession>A0A5D6UX81</accession>
<keyword evidence="4" id="KW-1185">Reference proteome</keyword>
<gene>
    <name evidence="3" type="ORF">FY528_16155</name>
</gene>
<dbReference type="SUPFAM" id="SSF53474">
    <property type="entry name" value="alpha/beta-Hydrolases"/>
    <property type="match status" value="1"/>
</dbReference>
<feature type="domain" description="Xaa-Pro dipeptidyl-peptidase-like" evidence="2">
    <location>
        <begin position="154"/>
        <end position="400"/>
    </location>
</feature>
<dbReference type="InterPro" id="IPR000383">
    <property type="entry name" value="Xaa-Pro-like_dom"/>
</dbReference>
<dbReference type="InterPro" id="IPR053145">
    <property type="entry name" value="AB_hydrolase_Est10"/>
</dbReference>
<protein>
    <submittedName>
        <fullName evidence="3">Alpha/beta hydrolase</fullName>
    </submittedName>
</protein>
<name>A0A5D6UX81_9BACT</name>
<dbReference type="Gene3D" id="3.40.50.1820">
    <property type="entry name" value="alpha/beta hydrolase"/>
    <property type="match status" value="1"/>
</dbReference>
<dbReference type="PANTHER" id="PTHR43265">
    <property type="entry name" value="ESTERASE ESTD"/>
    <property type="match status" value="1"/>
</dbReference>
<evidence type="ECO:0000313" key="3">
    <source>
        <dbReference type="EMBL" id="TYZ07039.1"/>
    </source>
</evidence>
<dbReference type="GO" id="GO:0052689">
    <property type="term" value="F:carboxylic ester hydrolase activity"/>
    <property type="evidence" value="ECO:0007669"/>
    <property type="project" value="TreeGrafter"/>
</dbReference>
<evidence type="ECO:0000259" key="2">
    <source>
        <dbReference type="Pfam" id="PF02129"/>
    </source>
</evidence>
<sequence>MKKPIPALFFFLLIWWAPVQLLAGGIPPVLNGQWTGPLKVPGGEMELIITIVPLSTGGYYAALDVPKQKVSRMPVDAQVKGRDVQLRIDQAGSRFIGKLSEDGKMMVGTWQQPGLTSELVLTRTATSAVNAAFKAAPPYKKEEVIVPNKVAKLRLGATLTMPSGSGPFPAVALVSDMGAQDRDASQEQYRMFAILADYLTRRGFAVLRYDDRGVGQSQGKYLAATTADLVSDAQAALGYLRAHYRVKKTQVGLIGHGEGANIALLAAAQPKGPDFLISLAGYGQSGREVLRQQQVEIMRLIGANTAQVKAALDLEDRMVETIRQTPNNALARAKLGVLLRQNNTDIDHTMVSARADQLTSTWYRFYLDFDPSARLSEVKCPVLALNGTDDLQVASGKNLSILNKGLRNSPEVKTEKLANINHWFQPPPAEWAMVNGQQQPVFAPKALQLINDWLQKQTQPVVSSSLKSKLNSLKRASAADKPRG</sequence>
<organism evidence="3 4">
    <name type="scientific">Hymenobacter lutimineralis</name>
    <dbReference type="NCBI Taxonomy" id="2606448"/>
    <lineage>
        <taxon>Bacteria</taxon>
        <taxon>Pseudomonadati</taxon>
        <taxon>Bacteroidota</taxon>
        <taxon>Cytophagia</taxon>
        <taxon>Cytophagales</taxon>
        <taxon>Hymenobacteraceae</taxon>
        <taxon>Hymenobacter</taxon>
    </lineage>
</organism>
<dbReference type="InterPro" id="IPR029058">
    <property type="entry name" value="AB_hydrolase_fold"/>
</dbReference>
<comment type="caution">
    <text evidence="3">The sequence shown here is derived from an EMBL/GenBank/DDBJ whole genome shotgun (WGS) entry which is preliminary data.</text>
</comment>
<dbReference type="Proteomes" id="UP000322791">
    <property type="component" value="Unassembled WGS sequence"/>
</dbReference>
<feature type="region of interest" description="Disordered" evidence="1">
    <location>
        <begin position="465"/>
        <end position="484"/>
    </location>
</feature>
<proteinExistence type="predicted"/>
<dbReference type="EMBL" id="VTHL01000019">
    <property type="protein sequence ID" value="TYZ07039.1"/>
    <property type="molecule type" value="Genomic_DNA"/>
</dbReference>
<evidence type="ECO:0000313" key="4">
    <source>
        <dbReference type="Proteomes" id="UP000322791"/>
    </source>
</evidence>
<reference evidence="3 4" key="1">
    <citation type="submission" date="2019-08" db="EMBL/GenBank/DDBJ databases">
        <authorList>
            <person name="Seo M.-J."/>
        </authorList>
    </citation>
    <scope>NUCLEOTIDE SEQUENCE [LARGE SCALE GENOMIC DNA]</scope>
    <source>
        <strain evidence="3 4">KIGAM108</strain>
    </source>
</reference>
<keyword evidence="3" id="KW-0378">Hydrolase</keyword>
<dbReference type="Pfam" id="PF02129">
    <property type="entry name" value="Peptidase_S15"/>
    <property type="match status" value="1"/>
</dbReference>
<evidence type="ECO:0000256" key="1">
    <source>
        <dbReference type="SAM" id="MobiDB-lite"/>
    </source>
</evidence>
<dbReference type="PANTHER" id="PTHR43265:SF1">
    <property type="entry name" value="ESTERASE ESTD"/>
    <property type="match status" value="1"/>
</dbReference>